<dbReference type="AlphaFoldDB" id="A0A7C1FED8"/>
<dbReference type="InterPro" id="IPR037465">
    <property type="entry name" value="YlxR"/>
</dbReference>
<comment type="caution">
    <text evidence="2">The sequence shown here is derived from an EMBL/GenBank/DDBJ whole genome shotgun (WGS) entry which is preliminary data.</text>
</comment>
<organism evidence="2">
    <name type="scientific">Caldilinea aerophila</name>
    <dbReference type="NCBI Taxonomy" id="133453"/>
    <lineage>
        <taxon>Bacteria</taxon>
        <taxon>Bacillati</taxon>
        <taxon>Chloroflexota</taxon>
        <taxon>Caldilineae</taxon>
        <taxon>Caldilineales</taxon>
        <taxon>Caldilineaceae</taxon>
        <taxon>Caldilinea</taxon>
    </lineage>
</organism>
<dbReference type="SUPFAM" id="SSF64376">
    <property type="entry name" value="YlxR-like"/>
    <property type="match status" value="1"/>
</dbReference>
<dbReference type="InterPro" id="IPR007393">
    <property type="entry name" value="YlxR_dom"/>
</dbReference>
<dbReference type="Gene3D" id="3.30.1230.10">
    <property type="entry name" value="YlxR-like"/>
    <property type="match status" value="1"/>
</dbReference>
<dbReference type="PANTHER" id="PTHR34215:SF1">
    <property type="entry name" value="YLXR DOMAIN-CONTAINING PROTEIN"/>
    <property type="match status" value="1"/>
</dbReference>
<dbReference type="NCBIfam" id="NF047356">
    <property type="entry name" value="RNA_bind_RnpM"/>
    <property type="match status" value="1"/>
</dbReference>
<dbReference type="Pfam" id="PF04296">
    <property type="entry name" value="YlxR"/>
    <property type="match status" value="1"/>
</dbReference>
<feature type="domain" description="YlxR" evidence="1">
    <location>
        <begin position="7"/>
        <end position="78"/>
    </location>
</feature>
<name>A0A7C1FED8_9CHLR</name>
<dbReference type="EMBL" id="DSMG01000042">
    <property type="protein sequence ID" value="HDX30579.1"/>
    <property type="molecule type" value="Genomic_DNA"/>
</dbReference>
<reference evidence="2" key="1">
    <citation type="journal article" date="2020" name="mSystems">
        <title>Genome- and Community-Level Interaction Insights into Carbon Utilization and Element Cycling Functions of Hydrothermarchaeota in Hydrothermal Sediment.</title>
        <authorList>
            <person name="Zhou Z."/>
            <person name="Liu Y."/>
            <person name="Xu W."/>
            <person name="Pan J."/>
            <person name="Luo Z.H."/>
            <person name="Li M."/>
        </authorList>
    </citation>
    <scope>NUCLEOTIDE SEQUENCE [LARGE SCALE GENOMIC DNA]</scope>
    <source>
        <strain evidence="2">SpSt-289</strain>
    </source>
</reference>
<accession>A0A7C1FED8</accession>
<proteinExistence type="predicted"/>
<protein>
    <submittedName>
        <fullName evidence="2">YlxR family protein</fullName>
    </submittedName>
</protein>
<dbReference type="InterPro" id="IPR035931">
    <property type="entry name" value="YlxR-like_sf"/>
</dbReference>
<evidence type="ECO:0000313" key="2">
    <source>
        <dbReference type="EMBL" id="HDX30579.1"/>
    </source>
</evidence>
<evidence type="ECO:0000259" key="1">
    <source>
        <dbReference type="Pfam" id="PF04296"/>
    </source>
</evidence>
<dbReference type="PANTHER" id="PTHR34215">
    <property type="entry name" value="BLL0784 PROTEIN"/>
    <property type="match status" value="1"/>
</dbReference>
<sequence>MKHTPLRTCIGCRQTQSKRSLIRLVRTAEGVAVDLTGKRAGRGAYVHAERSCWEVALKGGQLERALRTKIGAENRTALMQELSRLTDAEADVVAQESTRPRATTS</sequence>
<gene>
    <name evidence="2" type="ORF">ENQ20_03690</name>
</gene>